<dbReference type="SUPFAM" id="SSF55961">
    <property type="entry name" value="Bet v1-like"/>
    <property type="match status" value="1"/>
</dbReference>
<evidence type="ECO:0000313" key="1">
    <source>
        <dbReference type="EMBL" id="GEO28548.1"/>
    </source>
</evidence>
<dbReference type="CDD" id="cd08865">
    <property type="entry name" value="SRPBCC_10"/>
    <property type="match status" value="1"/>
</dbReference>
<sequence>MDIERSVTVAQPVERVFAYLSDFTTTTDWDPGTVRTERVSGDGGLGTRYHNVSKFLGRETELDYLVVEHVPGERFALRGENATVVAQDTMTFVRTMTGTGDGSSEGTTVTYRADFEFKGVVKLVAPLLAPAFKKLGDEAEQGMRDALSRLG</sequence>
<dbReference type="Gene3D" id="3.30.530.20">
    <property type="match status" value="1"/>
</dbReference>
<dbReference type="Proteomes" id="UP000321534">
    <property type="component" value="Unassembled WGS sequence"/>
</dbReference>
<dbReference type="RefSeq" id="WP_147062732.1">
    <property type="nucleotide sequence ID" value="NZ_BAAARO010000025.1"/>
</dbReference>
<organism evidence="1 2">
    <name type="scientific">Terrabacter aerolatus</name>
    <dbReference type="NCBI Taxonomy" id="422442"/>
    <lineage>
        <taxon>Bacteria</taxon>
        <taxon>Bacillati</taxon>
        <taxon>Actinomycetota</taxon>
        <taxon>Actinomycetes</taxon>
        <taxon>Micrococcales</taxon>
        <taxon>Intrasporangiaceae</taxon>
        <taxon>Terrabacter</taxon>
    </lineage>
</organism>
<dbReference type="EMBL" id="BJYX01000001">
    <property type="protein sequence ID" value="GEO28548.1"/>
    <property type="molecule type" value="Genomic_DNA"/>
</dbReference>
<proteinExistence type="predicted"/>
<dbReference type="Pfam" id="PF10604">
    <property type="entry name" value="Polyketide_cyc2"/>
    <property type="match status" value="1"/>
</dbReference>
<gene>
    <name evidence="1" type="ORF">TAE01_03580</name>
</gene>
<dbReference type="InterPro" id="IPR023393">
    <property type="entry name" value="START-like_dom_sf"/>
</dbReference>
<dbReference type="OrthoDB" id="3371087at2"/>
<evidence type="ECO:0000313" key="2">
    <source>
        <dbReference type="Proteomes" id="UP000321534"/>
    </source>
</evidence>
<dbReference type="InterPro" id="IPR019587">
    <property type="entry name" value="Polyketide_cyclase/dehydratase"/>
</dbReference>
<name>A0A512CWE0_9MICO</name>
<accession>A0A512CWE0</accession>
<comment type="caution">
    <text evidence="1">The sequence shown here is derived from an EMBL/GenBank/DDBJ whole genome shotgun (WGS) entry which is preliminary data.</text>
</comment>
<protein>
    <submittedName>
        <fullName evidence="1">Polyketide cyclase</fullName>
    </submittedName>
</protein>
<keyword evidence="2" id="KW-1185">Reference proteome</keyword>
<dbReference type="AlphaFoldDB" id="A0A512CWE0"/>
<reference evidence="1 2" key="1">
    <citation type="submission" date="2019-07" db="EMBL/GenBank/DDBJ databases">
        <title>Whole genome shotgun sequence of Terrabacter aerolatus NBRC 106305.</title>
        <authorList>
            <person name="Hosoyama A."/>
            <person name="Uohara A."/>
            <person name="Ohji S."/>
            <person name="Ichikawa N."/>
        </authorList>
    </citation>
    <scope>NUCLEOTIDE SEQUENCE [LARGE SCALE GENOMIC DNA]</scope>
    <source>
        <strain evidence="1 2">NBRC 106305</strain>
    </source>
</reference>